<feature type="domain" description="Retroviral polymerase SH3-like" evidence="3">
    <location>
        <begin position="569"/>
        <end position="623"/>
    </location>
</feature>
<dbReference type="EMBL" id="BQNB010018518">
    <property type="protein sequence ID" value="GJT75302.1"/>
    <property type="molecule type" value="Genomic_DNA"/>
</dbReference>
<evidence type="ECO:0000313" key="5">
    <source>
        <dbReference type="Proteomes" id="UP001151760"/>
    </source>
</evidence>
<feature type="region of interest" description="Disordered" evidence="2">
    <location>
        <begin position="453"/>
        <end position="474"/>
    </location>
</feature>
<dbReference type="Proteomes" id="UP001151760">
    <property type="component" value="Unassembled WGS sequence"/>
</dbReference>
<organism evidence="4 5">
    <name type="scientific">Tanacetum coccineum</name>
    <dbReference type="NCBI Taxonomy" id="301880"/>
    <lineage>
        <taxon>Eukaryota</taxon>
        <taxon>Viridiplantae</taxon>
        <taxon>Streptophyta</taxon>
        <taxon>Embryophyta</taxon>
        <taxon>Tracheophyta</taxon>
        <taxon>Spermatophyta</taxon>
        <taxon>Magnoliopsida</taxon>
        <taxon>eudicotyledons</taxon>
        <taxon>Gunneridae</taxon>
        <taxon>Pentapetalae</taxon>
        <taxon>asterids</taxon>
        <taxon>campanulids</taxon>
        <taxon>Asterales</taxon>
        <taxon>Asteraceae</taxon>
        <taxon>Asteroideae</taxon>
        <taxon>Anthemideae</taxon>
        <taxon>Anthemidinae</taxon>
        <taxon>Tanacetum</taxon>
    </lineage>
</organism>
<dbReference type="InterPro" id="IPR057670">
    <property type="entry name" value="SH3_retrovirus"/>
</dbReference>
<reference evidence="4" key="1">
    <citation type="journal article" date="2022" name="Int. J. Mol. Sci.">
        <title>Draft Genome of Tanacetum Coccineum: Genomic Comparison of Closely Related Tanacetum-Family Plants.</title>
        <authorList>
            <person name="Yamashiro T."/>
            <person name="Shiraishi A."/>
            <person name="Nakayama K."/>
            <person name="Satake H."/>
        </authorList>
    </citation>
    <scope>NUCLEOTIDE SEQUENCE</scope>
</reference>
<proteinExistence type="predicted"/>
<reference evidence="4" key="2">
    <citation type="submission" date="2022-01" db="EMBL/GenBank/DDBJ databases">
        <authorList>
            <person name="Yamashiro T."/>
            <person name="Shiraishi A."/>
            <person name="Satake H."/>
            <person name="Nakayama K."/>
        </authorList>
    </citation>
    <scope>NUCLEOTIDE SEQUENCE</scope>
</reference>
<feature type="coiled-coil region" evidence="1">
    <location>
        <begin position="116"/>
        <end position="199"/>
    </location>
</feature>
<dbReference type="Pfam" id="PF25597">
    <property type="entry name" value="SH3_retrovirus"/>
    <property type="match status" value="1"/>
</dbReference>
<feature type="coiled-coil region" evidence="1">
    <location>
        <begin position="389"/>
        <end position="416"/>
    </location>
</feature>
<evidence type="ECO:0000256" key="1">
    <source>
        <dbReference type="SAM" id="Coils"/>
    </source>
</evidence>
<protein>
    <submittedName>
        <fullName evidence="4">Retrovirus-related pol polyprotein from transposon TNT 1-94</fullName>
    </submittedName>
</protein>
<accession>A0ABQ5GHT6</accession>
<sequence>MSCNARDCPKPKVHDVKYFREQMLLAMKDEAGSTLDDEENDFMLDNTYGDETLEELTATVIVMACIQQADDNAKTELKYDAEDVSEVTASHIDLIIEHDSNAHDQFFDIKSLAYNVQREAENQQRLNIELKKQKELLQKEFETCKERVKTLEFRSAQCSKYKETCDELEREIRADKDTIERILKEKDKIERDFFKCENEKLLKELKPELTEEVHEMLNIFESMEKKVKTQPQKDNMFQNEIDRLLEASFTKEIKDCVLISVVEQKNEILMLKKEKILSDSTDIQANLLKRIKILENDIKRPQAQSIDFELKLQHQKEKMACDNSWKSKLTKLSDENVLLKTQVESVVQESENIKLEYQTLFNSIKATQAQHQREINELIENVNQKTFAYSDVRSQNQDLLMTISELKNKLKTIEKGKNVNTKFDKSETLGKLLCVTPLKTNTTVKAKKVSNSEVKVDSGVESSHSVKRPKYKDNKSKNRVLKNTNVKIPSTNDRKVSNNVSVGSNKRETMNSTVCQSSANTPEFLWAKAIATSCFTQNHSLVHTRYNKTPYELIKGRKPNVQYFHVFGSLCYPINDRDDLGKMKPKANIGIFIFYSESSRGFRIYNRRTKKIMETIHVKFDELTAMASECNNSGPGFNCLKFQDSLEDSQSVPSKEDLDNLFGPLYEEYYATRTSEVLNDSDANTLDNEDTPSSSSIVVEEDEAHQIVTSLEEPIANEATTPVSTKNANEQAQEDIAAFDENEFYNPFHSPVLKEAESSSTF</sequence>
<evidence type="ECO:0000256" key="2">
    <source>
        <dbReference type="SAM" id="MobiDB-lite"/>
    </source>
</evidence>
<evidence type="ECO:0000313" key="4">
    <source>
        <dbReference type="EMBL" id="GJT75302.1"/>
    </source>
</evidence>
<name>A0ABQ5GHT6_9ASTR</name>
<comment type="caution">
    <text evidence="4">The sequence shown here is derived from an EMBL/GenBank/DDBJ whole genome shotgun (WGS) entry which is preliminary data.</text>
</comment>
<evidence type="ECO:0000259" key="3">
    <source>
        <dbReference type="Pfam" id="PF25597"/>
    </source>
</evidence>
<keyword evidence="5" id="KW-1185">Reference proteome</keyword>
<keyword evidence="1" id="KW-0175">Coiled coil</keyword>
<gene>
    <name evidence="4" type="ORF">Tco_1042027</name>
</gene>